<evidence type="ECO:0000256" key="6">
    <source>
        <dbReference type="ARBA" id="ARBA00023196"/>
    </source>
</evidence>
<keyword evidence="5 8" id="KW-0472">Membrane</keyword>
<evidence type="ECO:0000256" key="5">
    <source>
        <dbReference type="ARBA" id="ARBA00023136"/>
    </source>
</evidence>
<reference evidence="10" key="1">
    <citation type="journal article" date="2019" name="Int. J. Syst. Evol. Microbiol.">
        <title>The Global Catalogue of Microorganisms (GCM) 10K type strain sequencing project: providing services to taxonomists for standard genome sequencing and annotation.</title>
        <authorList>
            <consortium name="The Broad Institute Genomics Platform"/>
            <consortium name="The Broad Institute Genome Sequencing Center for Infectious Disease"/>
            <person name="Wu L."/>
            <person name="Ma J."/>
        </authorList>
    </citation>
    <scope>NUCLEOTIDE SEQUENCE [LARGE SCALE GENOMIC DNA]</scope>
    <source>
        <strain evidence="10">JCM 12149</strain>
    </source>
</reference>
<evidence type="ECO:0000256" key="1">
    <source>
        <dbReference type="ARBA" id="ARBA00004370"/>
    </source>
</evidence>
<evidence type="ECO:0000256" key="3">
    <source>
        <dbReference type="ARBA" id="ARBA00022781"/>
    </source>
</evidence>
<comment type="function">
    <text evidence="8">F(1)F(0) ATP synthase produces ATP from ADP in the presence of a proton or sodium gradient. F-type ATPases consist of two structural domains, F(1) containing the extramembraneous catalytic core and F(0) containing the membrane proton channel, linked together by a central stalk and a peripheral stalk. During catalysis, ATP synthesis in the catalytic domain of F(1) is coupled via a rotary mechanism of the central stalk subunits to proton translocation.</text>
</comment>
<evidence type="ECO:0000256" key="7">
    <source>
        <dbReference type="ARBA" id="ARBA00023310"/>
    </source>
</evidence>
<dbReference type="SUPFAM" id="SSF47928">
    <property type="entry name" value="N-terminal domain of the delta subunit of the F1F0-ATP synthase"/>
    <property type="match status" value="1"/>
</dbReference>
<organism evidence="9 10">
    <name type="scientific">Lentibacillus halophilus</name>
    <dbReference type="NCBI Taxonomy" id="295065"/>
    <lineage>
        <taxon>Bacteria</taxon>
        <taxon>Bacillati</taxon>
        <taxon>Bacillota</taxon>
        <taxon>Bacilli</taxon>
        <taxon>Bacillales</taxon>
        <taxon>Bacillaceae</taxon>
        <taxon>Lentibacillus</taxon>
    </lineage>
</organism>
<dbReference type="InterPro" id="IPR000711">
    <property type="entry name" value="ATPase_OSCP/dsu"/>
</dbReference>
<dbReference type="RefSeq" id="WP_343751725.1">
    <property type="nucleotide sequence ID" value="NZ_BAAADM010000030.1"/>
</dbReference>
<keyword evidence="4 8" id="KW-0406">Ion transport</keyword>
<keyword evidence="7 8" id="KW-0066">ATP synthesis</keyword>
<comment type="subcellular location">
    <subcellularLocation>
        <location evidence="8">Cell membrane</location>
        <topology evidence="8">Peripheral membrane protein</topology>
    </subcellularLocation>
    <subcellularLocation>
        <location evidence="1">Membrane</location>
    </subcellularLocation>
</comment>
<keyword evidence="3 8" id="KW-0375">Hydrogen ion transport</keyword>
<comment type="caution">
    <text evidence="9">The sequence shown here is derived from an EMBL/GenBank/DDBJ whole genome shotgun (WGS) entry which is preliminary data.</text>
</comment>
<dbReference type="PRINTS" id="PR00125">
    <property type="entry name" value="ATPASEDELTA"/>
</dbReference>
<dbReference type="InterPro" id="IPR026015">
    <property type="entry name" value="ATP_synth_OSCP/delta_N_sf"/>
</dbReference>
<gene>
    <name evidence="8 9" type="primary">atpH</name>
    <name evidence="9" type="ORF">GCM10008983_11320</name>
</gene>
<protein>
    <recommendedName>
        <fullName evidence="8">ATP synthase subunit delta</fullName>
    </recommendedName>
    <alternativeName>
        <fullName evidence="8">ATP synthase F(1) sector subunit delta</fullName>
    </alternativeName>
    <alternativeName>
        <fullName evidence="8">F-type ATPase subunit delta</fullName>
        <shortName evidence="8">F-ATPase subunit delta</shortName>
    </alternativeName>
</protein>
<evidence type="ECO:0000313" key="10">
    <source>
        <dbReference type="Proteomes" id="UP001501459"/>
    </source>
</evidence>
<evidence type="ECO:0000256" key="2">
    <source>
        <dbReference type="ARBA" id="ARBA00022448"/>
    </source>
</evidence>
<keyword evidence="8" id="KW-1003">Cell membrane</keyword>
<accession>A0ABP3J195</accession>
<dbReference type="HAMAP" id="MF_01416">
    <property type="entry name" value="ATP_synth_delta_bact"/>
    <property type="match status" value="1"/>
</dbReference>
<evidence type="ECO:0000256" key="8">
    <source>
        <dbReference type="HAMAP-Rule" id="MF_01416"/>
    </source>
</evidence>
<dbReference type="Pfam" id="PF00213">
    <property type="entry name" value="OSCP"/>
    <property type="match status" value="1"/>
</dbReference>
<keyword evidence="6 8" id="KW-0139">CF(1)</keyword>
<comment type="similarity">
    <text evidence="8">Belongs to the ATPase delta chain family.</text>
</comment>
<keyword evidence="10" id="KW-1185">Reference proteome</keyword>
<dbReference type="Proteomes" id="UP001501459">
    <property type="component" value="Unassembled WGS sequence"/>
</dbReference>
<keyword evidence="2 8" id="KW-0813">Transport</keyword>
<dbReference type="InterPro" id="IPR020781">
    <property type="entry name" value="ATPase_OSCP/d_CS"/>
</dbReference>
<dbReference type="PANTHER" id="PTHR11910">
    <property type="entry name" value="ATP SYNTHASE DELTA CHAIN"/>
    <property type="match status" value="1"/>
</dbReference>
<name>A0ABP3J195_9BACI</name>
<dbReference type="Gene3D" id="1.10.520.20">
    <property type="entry name" value="N-terminal domain of the delta subunit of the F1F0-ATP synthase"/>
    <property type="match status" value="1"/>
</dbReference>
<dbReference type="NCBIfam" id="NF004403">
    <property type="entry name" value="PRK05758.2-4"/>
    <property type="match status" value="1"/>
</dbReference>
<evidence type="ECO:0000256" key="4">
    <source>
        <dbReference type="ARBA" id="ARBA00023065"/>
    </source>
</evidence>
<proteinExistence type="inferred from homology"/>
<evidence type="ECO:0000313" key="9">
    <source>
        <dbReference type="EMBL" id="GAA0436366.1"/>
    </source>
</evidence>
<dbReference type="PROSITE" id="PS00389">
    <property type="entry name" value="ATPASE_DELTA"/>
    <property type="match status" value="1"/>
</dbReference>
<sequence length="179" mass="20266">MSEAVSKRYADALFQLSNEKGTMDQWADELLVLKTIIDDNDTLMPFLKHPRISLEQKEQFINDVFRSFSEDIVTTLHLLATRHRLDIVPLVIDHFIRLVNDAKGIEEGTVYSVRALSQGEKERLEQTFAKRFGKQAIKLTSVVDPSVIGGIKLRIGNTIYDGSIQGKLNRIQRNIGAVN</sequence>
<dbReference type="NCBIfam" id="TIGR01145">
    <property type="entry name" value="ATP_synt_delta"/>
    <property type="match status" value="1"/>
</dbReference>
<dbReference type="EMBL" id="BAAADM010000030">
    <property type="protein sequence ID" value="GAA0436366.1"/>
    <property type="molecule type" value="Genomic_DNA"/>
</dbReference>
<comment type="function">
    <text evidence="8">This protein is part of the stalk that links CF(0) to CF(1). It either transmits conformational changes from CF(0) to CF(1) or is implicated in proton conduction.</text>
</comment>